<evidence type="ECO:0000313" key="8">
    <source>
        <dbReference type="EMBL" id="MQT11455.1"/>
    </source>
</evidence>
<evidence type="ECO:0000259" key="7">
    <source>
        <dbReference type="Pfam" id="PF01292"/>
    </source>
</evidence>
<comment type="subcellular location">
    <subcellularLocation>
        <location evidence="1">Cell membrane</location>
        <topology evidence="1">Multi-pass membrane protein</topology>
    </subcellularLocation>
</comment>
<dbReference type="RefSeq" id="WP_153478151.1">
    <property type="nucleotide sequence ID" value="NZ_VWNA01000001.1"/>
</dbReference>
<proteinExistence type="predicted"/>
<dbReference type="InterPro" id="IPR011577">
    <property type="entry name" value="Cyt_b561_bac/Ni-Hgenase"/>
</dbReference>
<comment type="caution">
    <text evidence="8">The sequence shown here is derived from an EMBL/GenBank/DDBJ whole genome shotgun (WGS) entry which is preliminary data.</text>
</comment>
<evidence type="ECO:0000256" key="3">
    <source>
        <dbReference type="ARBA" id="ARBA00022692"/>
    </source>
</evidence>
<protein>
    <submittedName>
        <fullName evidence="8">Cytochrome b/b6 domain-containing protein</fullName>
    </submittedName>
</protein>
<dbReference type="Gene3D" id="1.20.950.20">
    <property type="entry name" value="Transmembrane di-heme cytochromes, Chain C"/>
    <property type="match status" value="1"/>
</dbReference>
<reference evidence="8 9" key="1">
    <citation type="submission" date="2019-09" db="EMBL/GenBank/DDBJ databases">
        <title>Segnochrobactrum spirostomi gen. nov., sp. nov., isolated from the ciliate Spirostomum cf. yagiui and description of a novel family, Segnochrobactraceae fam. nov. within the order Rhizobiales of the class Alphaproteobacteria.</title>
        <authorList>
            <person name="Akter S."/>
            <person name="Shazib S.U.A."/>
            <person name="Shin M.K."/>
        </authorList>
    </citation>
    <scope>NUCLEOTIDE SEQUENCE [LARGE SCALE GENOMIC DNA]</scope>
    <source>
        <strain evidence="8 9">Sp-1</strain>
    </source>
</reference>
<keyword evidence="3 6" id="KW-0812">Transmembrane</keyword>
<feature type="transmembrane region" description="Helical" evidence="6">
    <location>
        <begin position="167"/>
        <end position="190"/>
    </location>
</feature>
<evidence type="ECO:0000256" key="6">
    <source>
        <dbReference type="SAM" id="Phobius"/>
    </source>
</evidence>
<keyword evidence="9" id="KW-1185">Reference proteome</keyword>
<evidence type="ECO:0000256" key="4">
    <source>
        <dbReference type="ARBA" id="ARBA00022989"/>
    </source>
</evidence>
<feature type="transmembrane region" description="Helical" evidence="6">
    <location>
        <begin position="64"/>
        <end position="86"/>
    </location>
</feature>
<dbReference type="GO" id="GO:0022904">
    <property type="term" value="P:respiratory electron transport chain"/>
    <property type="evidence" value="ECO:0007669"/>
    <property type="project" value="InterPro"/>
</dbReference>
<feature type="domain" description="Cytochrome b561 bacterial/Ni-hydrogenase" evidence="7">
    <location>
        <begin position="14"/>
        <end position="198"/>
    </location>
</feature>
<evidence type="ECO:0000256" key="2">
    <source>
        <dbReference type="ARBA" id="ARBA00022475"/>
    </source>
</evidence>
<evidence type="ECO:0000256" key="1">
    <source>
        <dbReference type="ARBA" id="ARBA00004651"/>
    </source>
</evidence>
<dbReference type="EMBL" id="VWNA01000001">
    <property type="protein sequence ID" value="MQT11455.1"/>
    <property type="molecule type" value="Genomic_DNA"/>
</dbReference>
<dbReference type="PANTHER" id="PTHR30485:SF1">
    <property type="entry name" value="CYTOCHROME YDHU-RELATED"/>
    <property type="match status" value="1"/>
</dbReference>
<dbReference type="PANTHER" id="PTHR30485">
    <property type="entry name" value="NI/FE-HYDROGENASE 1 B-TYPE CYTOCHROME SUBUNIT"/>
    <property type="match status" value="1"/>
</dbReference>
<dbReference type="GO" id="GO:0009055">
    <property type="term" value="F:electron transfer activity"/>
    <property type="evidence" value="ECO:0007669"/>
    <property type="project" value="InterPro"/>
</dbReference>
<dbReference type="GO" id="GO:0020037">
    <property type="term" value="F:heme binding"/>
    <property type="evidence" value="ECO:0007669"/>
    <property type="project" value="TreeGrafter"/>
</dbReference>
<evidence type="ECO:0000256" key="5">
    <source>
        <dbReference type="ARBA" id="ARBA00023136"/>
    </source>
</evidence>
<sequence length="212" mass="22809">MSRHADTGRTAGLSPAVRITHWVNLVAMVSMVMSGLGIYNAYPILPFHFPAWATLGGWLGGSTIWHFAAMWLLVANAAIYLGYGLLSGTLRRRLFPIRLADGLEDLKLALTFRLKHDGGGYNTIQKALYVGVLGAGVLMVASGLAIWKPVQFAWLTALFGGFATARIVHFAGMSAIVAFTVVHVAMVAIVPSTLRTMTIGAPRPKDGETKDE</sequence>
<feature type="transmembrane region" description="Helical" evidence="6">
    <location>
        <begin position="127"/>
        <end position="147"/>
    </location>
</feature>
<dbReference type="InterPro" id="IPR051542">
    <property type="entry name" value="Hydrogenase_cytochrome"/>
</dbReference>
<dbReference type="InterPro" id="IPR016174">
    <property type="entry name" value="Di-haem_cyt_TM"/>
</dbReference>
<keyword evidence="4 6" id="KW-1133">Transmembrane helix</keyword>
<keyword evidence="2" id="KW-1003">Cell membrane</keyword>
<dbReference type="SUPFAM" id="SSF81342">
    <property type="entry name" value="Transmembrane di-heme cytochromes"/>
    <property type="match status" value="1"/>
</dbReference>
<dbReference type="GO" id="GO:0005886">
    <property type="term" value="C:plasma membrane"/>
    <property type="evidence" value="ECO:0007669"/>
    <property type="project" value="UniProtKB-SubCell"/>
</dbReference>
<evidence type="ECO:0000313" key="9">
    <source>
        <dbReference type="Proteomes" id="UP000332515"/>
    </source>
</evidence>
<gene>
    <name evidence="8" type="ORF">F0357_01945</name>
</gene>
<name>A0A6A7XYB6_9HYPH</name>
<organism evidence="8 9">
    <name type="scientific">Segnochrobactrum spirostomi</name>
    <dbReference type="NCBI Taxonomy" id="2608987"/>
    <lineage>
        <taxon>Bacteria</taxon>
        <taxon>Pseudomonadati</taxon>
        <taxon>Pseudomonadota</taxon>
        <taxon>Alphaproteobacteria</taxon>
        <taxon>Hyphomicrobiales</taxon>
        <taxon>Segnochrobactraceae</taxon>
        <taxon>Segnochrobactrum</taxon>
    </lineage>
</organism>
<dbReference type="Pfam" id="PF01292">
    <property type="entry name" value="Ni_hydr_CYTB"/>
    <property type="match status" value="1"/>
</dbReference>
<dbReference type="AlphaFoldDB" id="A0A6A7XYB6"/>
<keyword evidence="5 6" id="KW-0472">Membrane</keyword>
<feature type="transmembrane region" description="Helical" evidence="6">
    <location>
        <begin position="21"/>
        <end position="44"/>
    </location>
</feature>
<accession>A0A6A7XYB6</accession>
<dbReference type="Proteomes" id="UP000332515">
    <property type="component" value="Unassembled WGS sequence"/>
</dbReference>